<comment type="caution">
    <text evidence="2">The sequence shown here is derived from an EMBL/GenBank/DDBJ whole genome shotgun (WGS) entry which is preliminary data.</text>
</comment>
<dbReference type="Gene3D" id="3.10.450.50">
    <property type="match status" value="1"/>
</dbReference>
<evidence type="ECO:0000313" key="3">
    <source>
        <dbReference type="Proteomes" id="UP001302949"/>
    </source>
</evidence>
<evidence type="ECO:0000259" key="1">
    <source>
        <dbReference type="Pfam" id="PF14534"/>
    </source>
</evidence>
<name>A0ABU5QEU3_9BACT</name>
<evidence type="ECO:0000313" key="2">
    <source>
        <dbReference type="EMBL" id="MEA5141118.1"/>
    </source>
</evidence>
<dbReference type="Pfam" id="PF14534">
    <property type="entry name" value="DUF4440"/>
    <property type="match status" value="1"/>
</dbReference>
<dbReference type="SUPFAM" id="SSF54427">
    <property type="entry name" value="NTF2-like"/>
    <property type="match status" value="1"/>
</dbReference>
<accession>A0ABU5QEU3</accession>
<protein>
    <submittedName>
        <fullName evidence="2">Nuclear transport factor 2 family protein</fullName>
    </submittedName>
</protein>
<reference evidence="2 3" key="1">
    <citation type="submission" date="2023-12" db="EMBL/GenBank/DDBJ databases">
        <title>Novel species of the genus Arcicella isolated from rivers.</title>
        <authorList>
            <person name="Lu H."/>
        </authorList>
    </citation>
    <scope>NUCLEOTIDE SEQUENCE [LARGE SCALE GENOMIC DNA]</scope>
    <source>
        <strain evidence="2 3">KCTC 23307</strain>
    </source>
</reference>
<dbReference type="EMBL" id="JAYFUM010000024">
    <property type="protein sequence ID" value="MEA5141118.1"/>
    <property type="molecule type" value="Genomic_DNA"/>
</dbReference>
<keyword evidence="3" id="KW-1185">Reference proteome</keyword>
<dbReference type="InterPro" id="IPR027843">
    <property type="entry name" value="DUF4440"/>
</dbReference>
<organism evidence="2 3">
    <name type="scientific">Arcicella rigui</name>
    <dbReference type="NCBI Taxonomy" id="797020"/>
    <lineage>
        <taxon>Bacteria</taxon>
        <taxon>Pseudomonadati</taxon>
        <taxon>Bacteroidota</taxon>
        <taxon>Cytophagia</taxon>
        <taxon>Cytophagales</taxon>
        <taxon>Flectobacillaceae</taxon>
        <taxon>Arcicella</taxon>
    </lineage>
</organism>
<proteinExistence type="predicted"/>
<dbReference type="InterPro" id="IPR032710">
    <property type="entry name" value="NTF2-like_dom_sf"/>
</dbReference>
<dbReference type="RefSeq" id="WP_323298275.1">
    <property type="nucleotide sequence ID" value="NZ_JAYFUM010000024.1"/>
</dbReference>
<sequence>MQNNIEDENSAVMAVVRQLAELMIARDTVAMNKILDKNYTLTHMTGYVQPKAEWFDEVARESMKYYSAKEVNHTIKVNGNTAEVLTQDLVDARIWGSRHTWRLQQKMKLEKRNGAWIILSSVASTF</sequence>
<gene>
    <name evidence="2" type="ORF">VB248_18340</name>
</gene>
<dbReference type="Proteomes" id="UP001302949">
    <property type="component" value="Unassembled WGS sequence"/>
</dbReference>
<feature type="domain" description="DUF4440" evidence="1">
    <location>
        <begin position="12"/>
        <end position="118"/>
    </location>
</feature>